<name>A0AAJ0GCG8_9PEZI</name>
<gene>
    <name evidence="1" type="ORF">LTR09_005440</name>
</gene>
<organism evidence="1 2">
    <name type="scientific">Extremus antarcticus</name>
    <dbReference type="NCBI Taxonomy" id="702011"/>
    <lineage>
        <taxon>Eukaryota</taxon>
        <taxon>Fungi</taxon>
        <taxon>Dikarya</taxon>
        <taxon>Ascomycota</taxon>
        <taxon>Pezizomycotina</taxon>
        <taxon>Dothideomycetes</taxon>
        <taxon>Dothideomycetidae</taxon>
        <taxon>Mycosphaerellales</taxon>
        <taxon>Extremaceae</taxon>
        <taxon>Extremus</taxon>
    </lineage>
</organism>
<dbReference type="AlphaFoldDB" id="A0AAJ0GCG8"/>
<comment type="caution">
    <text evidence="1">The sequence shown here is derived from an EMBL/GenBank/DDBJ whole genome shotgun (WGS) entry which is preliminary data.</text>
</comment>
<evidence type="ECO:0000313" key="1">
    <source>
        <dbReference type="EMBL" id="KAK3053696.1"/>
    </source>
</evidence>
<dbReference type="EMBL" id="JAWDJX010000015">
    <property type="protein sequence ID" value="KAK3053696.1"/>
    <property type="molecule type" value="Genomic_DNA"/>
</dbReference>
<accession>A0AAJ0GCG8</accession>
<evidence type="ECO:0000313" key="2">
    <source>
        <dbReference type="Proteomes" id="UP001271007"/>
    </source>
</evidence>
<protein>
    <submittedName>
        <fullName evidence="1">Uncharacterized protein</fullName>
    </submittedName>
</protein>
<proteinExistence type="predicted"/>
<dbReference type="Proteomes" id="UP001271007">
    <property type="component" value="Unassembled WGS sequence"/>
</dbReference>
<keyword evidence="2" id="KW-1185">Reference proteome</keyword>
<sequence length="369" mass="42710">MEDTLEKPLGRLERFPLEVRREIYSYLLADFKQVHNVSPRTGVVSRSARWQSSLPLVLSVSKTMRGEVADSMLCGRIAEIKIDEHAIITNFSTLDLKDLSHSLATRYWDIESRMILPLNRPLVFTISMPDIRRVEGSYQIRRNVAKVVQILNRQAQETDKKRSKIIVKFAARYEFLLFNFSLNDFSMVVAPFLRLKSDRYDSFKIEHLPRVMLHHAKLDTYCNYLEEAMRDGLDNTGPLFYQQAILDLKVPLCIYEDHFVNKTPTVLARPLEMRLGEEIQKGLQKVRAWHIAVGRVEPKWVDTLIRMDEESLVLNEAERATLWRDIFQGVGASHVGYWAAGLSTTWNPFFLGEEGEKIAPILGIMGRWQ</sequence>
<reference evidence="1" key="1">
    <citation type="submission" date="2023-04" db="EMBL/GenBank/DDBJ databases">
        <title>Black Yeasts Isolated from many extreme environments.</title>
        <authorList>
            <person name="Coleine C."/>
            <person name="Stajich J.E."/>
            <person name="Selbmann L."/>
        </authorList>
    </citation>
    <scope>NUCLEOTIDE SEQUENCE</scope>
    <source>
        <strain evidence="1">CCFEE 5312</strain>
    </source>
</reference>